<dbReference type="PROSITE" id="PS51634">
    <property type="entry name" value="CRC"/>
    <property type="match status" value="1"/>
</dbReference>
<feature type="region of interest" description="Disordered" evidence="4">
    <location>
        <begin position="451"/>
        <end position="504"/>
    </location>
</feature>
<accession>A0AA87ZUF3</accession>
<evidence type="ECO:0000256" key="3">
    <source>
        <dbReference type="ARBA" id="ARBA00023242"/>
    </source>
</evidence>
<feature type="region of interest" description="Disordered" evidence="4">
    <location>
        <begin position="363"/>
        <end position="391"/>
    </location>
</feature>
<comment type="similarity">
    <text evidence="2">Belongs to the lin-54 family.</text>
</comment>
<dbReference type="InterPro" id="IPR005172">
    <property type="entry name" value="CRC"/>
</dbReference>
<name>A0AA87ZUF3_FICCA</name>
<evidence type="ECO:0000313" key="6">
    <source>
        <dbReference type="EMBL" id="GMN33478.1"/>
    </source>
</evidence>
<feature type="compositionally biased region" description="Polar residues" evidence="4">
    <location>
        <begin position="451"/>
        <end position="475"/>
    </location>
</feature>
<dbReference type="GO" id="GO:0003700">
    <property type="term" value="F:DNA-binding transcription factor activity"/>
    <property type="evidence" value="ECO:0007669"/>
    <property type="project" value="InterPro"/>
</dbReference>
<comment type="subcellular location">
    <subcellularLocation>
        <location evidence="1">Nucleus</location>
    </subcellularLocation>
</comment>
<dbReference type="EMBL" id="BTGU01000004">
    <property type="protein sequence ID" value="GMN33478.1"/>
    <property type="molecule type" value="Genomic_DNA"/>
</dbReference>
<reference evidence="6" key="1">
    <citation type="submission" date="2023-07" db="EMBL/GenBank/DDBJ databases">
        <title>draft genome sequence of fig (Ficus carica).</title>
        <authorList>
            <person name="Takahashi T."/>
            <person name="Nishimura K."/>
        </authorList>
    </citation>
    <scope>NUCLEOTIDE SEQUENCE</scope>
</reference>
<comment type="caution">
    <text evidence="6">The sequence shown here is derived from an EMBL/GenBank/DDBJ whole genome shotgun (WGS) entry which is preliminary data.</text>
</comment>
<sequence>MDPPPPPPPRRPASSNHPAFVFSSAQQRSDVGPGINFNNNIQNNEINSNSHSCYILDYDMNWIDFDFQNFQPPFASPELINPSALQYRGGNLRSEYYSQFGSRIMNGNHVSRPADQENFPRHHGTCQSLQFGTGSSPYMGIIPTPMLTTSNYRSGFRGPSYDNTNIGASSSSFVQSNNGTNYSINQMVANSLRMNGTSQERKVIRERNTDLVDLETSSIADVARETRSLPNPNHSESQALVVASPTPSHPIDSTDPISGPTQVSPAEQVIVPCNGSMPRLPDANLVEELNQGSPRSERPQITSGKDGINRRCQCKSSKCLKLYCDCFAAGLPCLDSCTCQNCENTSANAPKVQDARKKIESRNPLAFAPKVTNEGTGSPANTMEDGTVSNRSSLRHRTGCNCNKSKCVKKYCECYKGNAGCSFDCRCVNCENSFGRRPVITYTSAQNGVAASNTNTVSGRETQSNNHENGNTDQFPSGEGLPDVSHHTASLQPSPIPETFPHVEDSHWNLGTHFQLPPVTILPNGNPSPDQQYHYLDGQD</sequence>
<keyword evidence="3" id="KW-0539">Nucleus</keyword>
<organism evidence="6 7">
    <name type="scientific">Ficus carica</name>
    <name type="common">Common fig</name>
    <dbReference type="NCBI Taxonomy" id="3494"/>
    <lineage>
        <taxon>Eukaryota</taxon>
        <taxon>Viridiplantae</taxon>
        <taxon>Streptophyta</taxon>
        <taxon>Embryophyta</taxon>
        <taxon>Tracheophyta</taxon>
        <taxon>Spermatophyta</taxon>
        <taxon>Magnoliopsida</taxon>
        <taxon>eudicotyledons</taxon>
        <taxon>Gunneridae</taxon>
        <taxon>Pentapetalae</taxon>
        <taxon>rosids</taxon>
        <taxon>fabids</taxon>
        <taxon>Rosales</taxon>
        <taxon>Moraceae</taxon>
        <taxon>Ficeae</taxon>
        <taxon>Ficus</taxon>
    </lineage>
</organism>
<dbReference type="PANTHER" id="PTHR46159:SF18">
    <property type="entry name" value="CRC DOMAIN-CONTAINING PROTEIN"/>
    <property type="match status" value="1"/>
</dbReference>
<dbReference type="GO" id="GO:0005634">
    <property type="term" value="C:nucleus"/>
    <property type="evidence" value="ECO:0007669"/>
    <property type="project" value="UniProtKB-SubCell"/>
</dbReference>
<gene>
    <name evidence="6" type="ORF">TIFTF001_004182</name>
</gene>
<evidence type="ECO:0000256" key="1">
    <source>
        <dbReference type="ARBA" id="ARBA00004123"/>
    </source>
</evidence>
<protein>
    <recommendedName>
        <fullName evidence="5">CRC domain-containing protein</fullName>
    </recommendedName>
</protein>
<proteinExistence type="inferred from homology"/>
<dbReference type="PANTHER" id="PTHR46159">
    <property type="entry name" value="PROTEIN TESMIN/TSO1-LIKE CXC 2"/>
    <property type="match status" value="1"/>
</dbReference>
<evidence type="ECO:0000313" key="7">
    <source>
        <dbReference type="Proteomes" id="UP001187192"/>
    </source>
</evidence>
<dbReference type="AlphaFoldDB" id="A0AA87ZUF3"/>
<evidence type="ECO:0000259" key="5">
    <source>
        <dbReference type="PROSITE" id="PS51634"/>
    </source>
</evidence>
<feature type="domain" description="CRC" evidence="5">
    <location>
        <begin position="308"/>
        <end position="435"/>
    </location>
</feature>
<evidence type="ECO:0000256" key="4">
    <source>
        <dbReference type="SAM" id="MobiDB-lite"/>
    </source>
</evidence>
<dbReference type="SMART" id="SM01114">
    <property type="entry name" value="CXC"/>
    <property type="match status" value="2"/>
</dbReference>
<dbReference type="InterPro" id="IPR033467">
    <property type="entry name" value="Tesmin/TSO1-like_CXC"/>
</dbReference>
<dbReference type="Proteomes" id="UP001187192">
    <property type="component" value="Unassembled WGS sequence"/>
</dbReference>
<keyword evidence="7" id="KW-1185">Reference proteome</keyword>
<dbReference type="Pfam" id="PF03638">
    <property type="entry name" value="TCR"/>
    <property type="match status" value="2"/>
</dbReference>
<dbReference type="InterPro" id="IPR044522">
    <property type="entry name" value="TSO1-like"/>
</dbReference>
<evidence type="ECO:0000256" key="2">
    <source>
        <dbReference type="ARBA" id="ARBA00007267"/>
    </source>
</evidence>